<dbReference type="InterPro" id="IPR013785">
    <property type="entry name" value="Aldolase_TIM"/>
</dbReference>
<comment type="caution">
    <text evidence="2">The sequence shown here is derived from an EMBL/GenBank/DDBJ whole genome shotgun (WGS) entry which is preliminary data.</text>
</comment>
<gene>
    <name evidence="2" type="ORF">EDC24_0146</name>
</gene>
<dbReference type="Gene3D" id="3.20.20.70">
    <property type="entry name" value="Aldolase class I"/>
    <property type="match status" value="1"/>
</dbReference>
<dbReference type="Pfam" id="PF04309">
    <property type="entry name" value="G3P_antiterm"/>
    <property type="match status" value="1"/>
</dbReference>
<keyword evidence="1" id="KW-0694">RNA-binding</keyword>
<evidence type="ECO:0000313" key="3">
    <source>
        <dbReference type="Proteomes" id="UP000276443"/>
    </source>
</evidence>
<keyword evidence="1" id="KW-0319">Glycerol metabolism</keyword>
<protein>
    <recommendedName>
        <fullName evidence="1">Glycerol uptake operon antiterminator regulatory protein</fullName>
    </recommendedName>
</protein>
<keyword evidence="3" id="KW-1185">Reference proteome</keyword>
<proteinExistence type="predicted"/>
<dbReference type="PANTHER" id="PTHR35787">
    <property type="entry name" value="GLYCEROL UPTAKE OPERON ANTITERMINATOR REGULATORY PROTEIN"/>
    <property type="match status" value="1"/>
</dbReference>
<dbReference type="GO" id="GO:0003723">
    <property type="term" value="F:RNA binding"/>
    <property type="evidence" value="ECO:0007669"/>
    <property type="project" value="UniProtKB-KW"/>
</dbReference>
<dbReference type="GO" id="GO:0045893">
    <property type="term" value="P:positive regulation of DNA-templated transcription"/>
    <property type="evidence" value="ECO:0007669"/>
    <property type="project" value="TreeGrafter"/>
</dbReference>
<dbReference type="PANTHER" id="PTHR35787:SF1">
    <property type="entry name" value="GLYCEROL UPTAKE OPERON ANTITERMINATOR REGULATORY PROTEIN"/>
    <property type="match status" value="1"/>
</dbReference>
<evidence type="ECO:0000256" key="1">
    <source>
        <dbReference type="PIRNR" id="PIRNR016897"/>
    </source>
</evidence>
<dbReference type="Proteomes" id="UP000276443">
    <property type="component" value="Unassembled WGS sequence"/>
</dbReference>
<dbReference type="SUPFAM" id="SSF110391">
    <property type="entry name" value="GlpP-like"/>
    <property type="match status" value="1"/>
</dbReference>
<keyword evidence="1" id="KW-0805">Transcription regulation</keyword>
<keyword evidence="1" id="KW-0804">Transcription</keyword>
<dbReference type="RefSeq" id="WP_124218953.1">
    <property type="nucleotide sequence ID" value="NZ_RKRF01000007.1"/>
</dbReference>
<dbReference type="EMBL" id="RKRF01000007">
    <property type="protein sequence ID" value="RPF55275.1"/>
    <property type="molecule type" value="Genomic_DNA"/>
</dbReference>
<dbReference type="GO" id="GO:0006071">
    <property type="term" value="P:glycerol metabolic process"/>
    <property type="evidence" value="ECO:0007669"/>
    <property type="project" value="UniProtKB-UniRule"/>
</dbReference>
<sequence>MNSCVIPALRNMKDFEKVLKTDHELIIFLETRLSQVENIVKYAKKYKKKVIMHADLIQGLKGDEYGLEYLVHNVKVDGIISTKANAVSFAKKRNIIGIQRLFALDSHALDHNLNVCQKIQPDYIEVLPGIVPGVLKEINEKTGIKVVAGGLIRTDDDVKNAVENGAYAVTTSNRELW</sequence>
<accession>A0A3N5C9L4</accession>
<organism evidence="2 3">
    <name type="scientific">Aquisalibacillus elongatus</name>
    <dbReference type="NCBI Taxonomy" id="485577"/>
    <lineage>
        <taxon>Bacteria</taxon>
        <taxon>Bacillati</taxon>
        <taxon>Bacillota</taxon>
        <taxon>Bacilli</taxon>
        <taxon>Bacillales</taxon>
        <taxon>Bacillaceae</taxon>
        <taxon>Aquisalibacillus</taxon>
    </lineage>
</organism>
<comment type="function">
    <text evidence="1">Regulates expression of the glpD operon. In the presence of glycerol 3-phosphate (G3P) causes antitermination of transcription of glpD at the inverted repeat of the leader region to enhance its transcription. Binds and stabilizes glpD leader mRNA.</text>
</comment>
<evidence type="ECO:0000313" key="2">
    <source>
        <dbReference type="EMBL" id="RPF55275.1"/>
    </source>
</evidence>
<reference evidence="2 3" key="1">
    <citation type="submission" date="2018-11" db="EMBL/GenBank/DDBJ databases">
        <title>Genomic Encyclopedia of Type Strains, Phase IV (KMG-IV): sequencing the most valuable type-strain genomes for metagenomic binning, comparative biology and taxonomic classification.</title>
        <authorList>
            <person name="Goeker M."/>
        </authorList>
    </citation>
    <scope>NUCLEOTIDE SEQUENCE [LARGE SCALE GENOMIC DNA]</scope>
    <source>
        <strain evidence="2 3">DSM 18090</strain>
    </source>
</reference>
<dbReference type="GO" id="GO:0001072">
    <property type="term" value="F:transcription antitermination factor activity, RNA binding"/>
    <property type="evidence" value="ECO:0007669"/>
    <property type="project" value="TreeGrafter"/>
</dbReference>
<dbReference type="PIRSF" id="PIRSF016897">
    <property type="entry name" value="GlpP"/>
    <property type="match status" value="1"/>
</dbReference>
<dbReference type="OrthoDB" id="9799580at2"/>
<name>A0A3N5C9L4_9BACI</name>
<dbReference type="AlphaFoldDB" id="A0A3N5C9L4"/>
<dbReference type="InterPro" id="IPR006699">
    <property type="entry name" value="GlpP"/>
</dbReference>